<dbReference type="InterPro" id="IPR011009">
    <property type="entry name" value="Kinase-like_dom_sf"/>
</dbReference>
<dbReference type="PATRIC" id="fig|1618207.4.peg.1817"/>
<dbReference type="AlphaFoldDB" id="A0A0D4BZP6"/>
<dbReference type="Gene3D" id="1.10.510.10">
    <property type="entry name" value="Transferase(Phosphotransferase) domain 1"/>
    <property type="match status" value="1"/>
</dbReference>
<sequence length="484" mass="52158">MTSSAITEPGVDELLGGRYRVDERIDSEEPFGSAEAIVFSGWDNLLRRRVRLDVLAEDSADRDDFRRAIRRHAELVFDHIVTIYDAGLHTTAEGRLHWVASEYLEPLTLEECQLTAAQVLALTRNLAATMNQLQRAGISHGNLNTKTVRLVEPLDLRITDFRLQDASVADDLLGFRHVLLSWLRQCSLEFPQLRELSRNLAQQQPSFADISQWLERVSLPTARPRTTTKTTSSRFHGKKPNTPLSGLGRQQRNSAIAIPGVLILILLGVVSAFWAVSASNNSAQNGAIRIPTVAGQSAAEAKTKLASSGLKWGGQKIQTSETVPAGKAIGTDPSAGEKVADSTIVVVLVSSGKQRNRVPATVGEQLSLAKELLVAQGMNVQVLQKDSEQSEDTVLSMSPGAGQKINIGSTVVLQVASGYLRVPNHLIGTSSADALTALHDLGLTVQLIKVPSAGAKIDTVKSITPFDRVPVGGTVTIYVTAPVP</sequence>
<keyword evidence="2" id="KW-0812">Transmembrane</keyword>
<organism evidence="4 5">
    <name type="scientific">Psychromicrobium lacuslunae</name>
    <dbReference type="NCBI Taxonomy" id="1618207"/>
    <lineage>
        <taxon>Bacteria</taxon>
        <taxon>Bacillati</taxon>
        <taxon>Actinomycetota</taxon>
        <taxon>Actinomycetes</taxon>
        <taxon>Micrococcales</taxon>
        <taxon>Micrococcaceae</taxon>
        <taxon>Psychromicrobium</taxon>
    </lineage>
</organism>
<dbReference type="EMBL" id="CP011005">
    <property type="protein sequence ID" value="AJT41610.1"/>
    <property type="molecule type" value="Genomic_DNA"/>
</dbReference>
<dbReference type="RefSeq" id="WP_045075101.1">
    <property type="nucleotide sequence ID" value="NZ_CP011005.1"/>
</dbReference>
<dbReference type="InterPro" id="IPR005543">
    <property type="entry name" value="PASTA_dom"/>
</dbReference>
<feature type="domain" description="PASTA" evidence="3">
    <location>
        <begin position="286"/>
        <end position="351"/>
    </location>
</feature>
<feature type="transmembrane region" description="Helical" evidence="2">
    <location>
        <begin position="255"/>
        <end position="276"/>
    </location>
</feature>
<feature type="region of interest" description="Disordered" evidence="1">
    <location>
        <begin position="223"/>
        <end position="248"/>
    </location>
</feature>
<evidence type="ECO:0000256" key="2">
    <source>
        <dbReference type="SAM" id="Phobius"/>
    </source>
</evidence>
<evidence type="ECO:0000313" key="5">
    <source>
        <dbReference type="Proteomes" id="UP000061839"/>
    </source>
</evidence>
<protein>
    <recommendedName>
        <fullName evidence="3">PASTA domain-containing protein</fullName>
    </recommendedName>
</protein>
<feature type="compositionally biased region" description="Low complexity" evidence="1">
    <location>
        <begin position="223"/>
        <end position="234"/>
    </location>
</feature>
<dbReference type="Pfam" id="PF03793">
    <property type="entry name" value="PASTA"/>
    <property type="match status" value="2"/>
</dbReference>
<dbReference type="OrthoDB" id="3778994at2"/>
<dbReference type="SUPFAM" id="SSF56112">
    <property type="entry name" value="Protein kinase-like (PK-like)"/>
    <property type="match status" value="1"/>
</dbReference>
<dbReference type="STRING" id="1618207.UM93_08965"/>
<dbReference type="HOGENOM" id="CLU_542753_0_0_11"/>
<name>A0A0D4BZP6_9MICC</name>
<accession>A0A0D4BZP6</accession>
<feature type="domain" description="PASTA" evidence="3">
    <location>
        <begin position="352"/>
        <end position="417"/>
    </location>
</feature>
<dbReference type="PROSITE" id="PS51178">
    <property type="entry name" value="PASTA"/>
    <property type="match status" value="2"/>
</dbReference>
<dbReference type="KEGG" id="ari:UM93_08965"/>
<proteinExistence type="predicted"/>
<keyword evidence="5" id="KW-1185">Reference proteome</keyword>
<dbReference type="CDD" id="cd06577">
    <property type="entry name" value="PASTA_pknB"/>
    <property type="match status" value="3"/>
</dbReference>
<dbReference type="Gene3D" id="3.30.10.20">
    <property type="match status" value="3"/>
</dbReference>
<evidence type="ECO:0000259" key="3">
    <source>
        <dbReference type="PROSITE" id="PS51178"/>
    </source>
</evidence>
<dbReference type="SMART" id="SM00740">
    <property type="entry name" value="PASTA"/>
    <property type="match status" value="3"/>
</dbReference>
<keyword evidence="2" id="KW-0472">Membrane</keyword>
<keyword evidence="2" id="KW-1133">Transmembrane helix</keyword>
<dbReference type="Proteomes" id="UP000061839">
    <property type="component" value="Chromosome"/>
</dbReference>
<gene>
    <name evidence="4" type="ORF">UM93_08965</name>
</gene>
<reference evidence="4 5" key="1">
    <citation type="journal article" date="2015" name="Genome Announc.">
        <title>Complete Genome Sequencing of Protease-Producing Novel Arthrobacter sp. Strain IHBB 11108 Using PacBio Single-Molecule Real-Time Sequencing Technology.</title>
        <authorList>
            <person name="Kiran S."/>
            <person name="Swarnkar M.K."/>
            <person name="Pal M."/>
            <person name="Thakur R."/>
            <person name="Tewari R."/>
            <person name="Singh A.K."/>
            <person name="Gulati A."/>
        </authorList>
    </citation>
    <scope>NUCLEOTIDE SEQUENCE [LARGE SCALE GENOMIC DNA]</scope>
    <source>
        <strain evidence="4 5">IHBB 11108</strain>
    </source>
</reference>
<evidence type="ECO:0000256" key="1">
    <source>
        <dbReference type="SAM" id="MobiDB-lite"/>
    </source>
</evidence>
<evidence type="ECO:0000313" key="4">
    <source>
        <dbReference type="EMBL" id="AJT41610.1"/>
    </source>
</evidence>